<dbReference type="InterPro" id="IPR006578">
    <property type="entry name" value="MADF-dom"/>
</dbReference>
<feature type="domain" description="MADF" evidence="12">
    <location>
        <begin position="279"/>
        <end position="376"/>
    </location>
</feature>
<feature type="region of interest" description="Disordered" evidence="10">
    <location>
        <begin position="217"/>
        <end position="255"/>
    </location>
</feature>
<accession>A0A1I8NYN3</accession>
<evidence type="ECO:0000313" key="13">
    <source>
        <dbReference type="EnsemblMetazoa" id="SCAU003241-PA"/>
    </source>
</evidence>
<evidence type="ECO:0000259" key="12">
    <source>
        <dbReference type="PROSITE" id="PS51029"/>
    </source>
</evidence>
<evidence type="ECO:0000256" key="9">
    <source>
        <dbReference type="PROSITE-ProRule" id="PRU00042"/>
    </source>
</evidence>
<dbReference type="STRING" id="35570.A0A1I8NYN3"/>
<feature type="domain" description="C2H2-type" evidence="11">
    <location>
        <begin position="583"/>
        <end position="610"/>
    </location>
</feature>
<evidence type="ECO:0000256" key="4">
    <source>
        <dbReference type="ARBA" id="ARBA00022771"/>
    </source>
</evidence>
<dbReference type="SMART" id="SM00355">
    <property type="entry name" value="ZnF_C2H2"/>
    <property type="match status" value="7"/>
</dbReference>
<feature type="compositionally biased region" description="Acidic residues" evidence="10">
    <location>
        <begin position="217"/>
        <end position="247"/>
    </location>
</feature>
<dbReference type="Gene3D" id="3.30.160.60">
    <property type="entry name" value="Classic Zinc Finger"/>
    <property type="match status" value="3"/>
</dbReference>
<dbReference type="SUPFAM" id="SSF57667">
    <property type="entry name" value="beta-beta-alpha zinc fingers"/>
    <property type="match status" value="4"/>
</dbReference>
<dbReference type="PROSITE" id="PS00028">
    <property type="entry name" value="ZINC_FINGER_C2H2_1"/>
    <property type="match status" value="6"/>
</dbReference>
<protein>
    <recommendedName>
        <fullName evidence="15">C2H2-type domain-containing protein</fullName>
    </recommendedName>
</protein>
<dbReference type="PROSITE" id="PS51029">
    <property type="entry name" value="MADF"/>
    <property type="match status" value="2"/>
</dbReference>
<keyword evidence="3" id="KW-0677">Repeat</keyword>
<dbReference type="Pfam" id="PF00096">
    <property type="entry name" value="zf-C2H2"/>
    <property type="match status" value="4"/>
</dbReference>
<dbReference type="InterPro" id="IPR036236">
    <property type="entry name" value="Znf_C2H2_sf"/>
</dbReference>
<keyword evidence="4 9" id="KW-0863">Zinc-finger</keyword>
<dbReference type="GO" id="GO:0000981">
    <property type="term" value="F:DNA-binding transcription factor activity, RNA polymerase II-specific"/>
    <property type="evidence" value="ECO:0007669"/>
    <property type="project" value="TreeGrafter"/>
</dbReference>
<organism evidence="13 14">
    <name type="scientific">Stomoxys calcitrans</name>
    <name type="common">Stable fly</name>
    <name type="synonym">Conops calcitrans</name>
    <dbReference type="NCBI Taxonomy" id="35570"/>
    <lineage>
        <taxon>Eukaryota</taxon>
        <taxon>Metazoa</taxon>
        <taxon>Ecdysozoa</taxon>
        <taxon>Arthropoda</taxon>
        <taxon>Hexapoda</taxon>
        <taxon>Insecta</taxon>
        <taxon>Pterygota</taxon>
        <taxon>Neoptera</taxon>
        <taxon>Endopterygota</taxon>
        <taxon>Diptera</taxon>
        <taxon>Brachycera</taxon>
        <taxon>Muscomorpha</taxon>
        <taxon>Muscoidea</taxon>
        <taxon>Muscidae</taxon>
        <taxon>Stomoxys</taxon>
    </lineage>
</organism>
<dbReference type="Proteomes" id="UP000095300">
    <property type="component" value="Unassembled WGS sequence"/>
</dbReference>
<evidence type="ECO:0000256" key="2">
    <source>
        <dbReference type="ARBA" id="ARBA00022723"/>
    </source>
</evidence>
<evidence type="ECO:0000256" key="8">
    <source>
        <dbReference type="ARBA" id="ARBA00023242"/>
    </source>
</evidence>
<evidence type="ECO:0000256" key="5">
    <source>
        <dbReference type="ARBA" id="ARBA00022833"/>
    </source>
</evidence>
<keyword evidence="5" id="KW-0862">Zinc</keyword>
<feature type="domain" description="C2H2-type" evidence="11">
    <location>
        <begin position="638"/>
        <end position="661"/>
    </location>
</feature>
<dbReference type="PANTHER" id="PTHR24394:SF48">
    <property type="entry name" value="ZINC FINGER PROTEIN 771"/>
    <property type="match status" value="1"/>
</dbReference>
<feature type="domain" description="MADF" evidence="12">
    <location>
        <begin position="399"/>
        <end position="496"/>
    </location>
</feature>
<dbReference type="AlphaFoldDB" id="A0A1I8NYN3"/>
<evidence type="ECO:0008006" key="15">
    <source>
        <dbReference type="Google" id="ProtNLM"/>
    </source>
</evidence>
<evidence type="ECO:0000256" key="6">
    <source>
        <dbReference type="ARBA" id="ARBA00023015"/>
    </source>
</evidence>
<dbReference type="GO" id="GO:0005634">
    <property type="term" value="C:nucleus"/>
    <property type="evidence" value="ECO:0007669"/>
    <property type="project" value="UniProtKB-SubCell"/>
</dbReference>
<proteinExistence type="predicted"/>
<evidence type="ECO:0000256" key="7">
    <source>
        <dbReference type="ARBA" id="ARBA00023163"/>
    </source>
</evidence>
<reference evidence="13" key="1">
    <citation type="submission" date="2020-05" db="UniProtKB">
        <authorList>
            <consortium name="EnsemblMetazoa"/>
        </authorList>
    </citation>
    <scope>IDENTIFICATION</scope>
    <source>
        <strain evidence="13">USDA</strain>
    </source>
</reference>
<dbReference type="EnsemblMetazoa" id="SCAU003241-RA">
    <property type="protein sequence ID" value="SCAU003241-PA"/>
    <property type="gene ID" value="SCAU003241"/>
</dbReference>
<sequence length="687" mass="80354">MATLSSLSNYSTYANYTKCGEILKSPAIGERQYALLCLQCEEICLQFQTFVIHLEKEHQELSFADVRTKEEEIDDVNEPFATVSEFAKTNVESEDKKDLIVDPLEEPVVLLMKNPKHRDKDKRVGKVQTRQQPLSETRKKKYDKLVKQEPDDEINMESIQAIAAKHSEFPKPFLQTVEQSTIAEALDEKSPNYGTSLNIKTDLSYLDDDIIDYGEDDDDEDFIIRDDDDDDDFDDKEFLDDTKEGDDDLKPSPAKKSKVKLDVGLDIDEFMNNQIYVVAFIAAYQKQDELWDATRPPKLVNRCRKKRDDCLKKICQELQESDVPMTIRDAEKCIKYMRVRYIRDVRIRMNYIKNKDKDYKPLWFHDHLEFLKPTLSFIQELQEEQLLAKPKLNDEQIIRLIDIYKKHSCLWNEQDIFYYSEQRRHAALQTVIGEVKQELQLNYTVDEVEEKIEFIHKIVKKEKENCIEYTTNKPNGEYKSSCKFYNHISYLLPHLGPFKCQFCPKVLMHVATFRIHVSKHDGSKPFKCSICNYEFTQKPGYVIHLRRHTQDFPFVCKYCGKGFPCKKELKLHFQNHPEYEKEFICDVCGEGFTQQKLLNWHLKAHNNIRDSICNICGKGFTNSKLLFQHRTVHSQEKSVCKLCGKTYAHYRGLSRHMSKDHGTTVAAVAAVMGEKPKKRVLTINEIS</sequence>
<evidence type="ECO:0000256" key="10">
    <source>
        <dbReference type="SAM" id="MobiDB-lite"/>
    </source>
</evidence>
<dbReference type="VEuPathDB" id="VectorBase:SCAU003241"/>
<keyword evidence="7" id="KW-0804">Transcription</keyword>
<feature type="region of interest" description="Disordered" evidence="10">
    <location>
        <begin position="118"/>
        <end position="138"/>
    </location>
</feature>
<keyword evidence="14" id="KW-1185">Reference proteome</keyword>
<feature type="domain" description="C2H2-type" evidence="11">
    <location>
        <begin position="498"/>
        <end position="525"/>
    </location>
</feature>
<feature type="domain" description="C2H2-type" evidence="11">
    <location>
        <begin position="611"/>
        <end position="638"/>
    </location>
</feature>
<dbReference type="InterPro" id="IPR013087">
    <property type="entry name" value="Znf_C2H2_type"/>
</dbReference>
<keyword evidence="8" id="KW-0539">Nucleus</keyword>
<evidence type="ECO:0000256" key="3">
    <source>
        <dbReference type="ARBA" id="ARBA00022737"/>
    </source>
</evidence>
<feature type="domain" description="C2H2-type" evidence="11">
    <location>
        <begin position="554"/>
        <end position="581"/>
    </location>
</feature>
<dbReference type="PANTHER" id="PTHR24394">
    <property type="entry name" value="ZINC FINGER PROTEIN"/>
    <property type="match status" value="1"/>
</dbReference>
<dbReference type="Pfam" id="PF10545">
    <property type="entry name" value="MADF_DNA_bdg"/>
    <property type="match status" value="2"/>
</dbReference>
<dbReference type="GO" id="GO:0008270">
    <property type="term" value="F:zinc ion binding"/>
    <property type="evidence" value="ECO:0007669"/>
    <property type="project" value="UniProtKB-KW"/>
</dbReference>
<evidence type="ECO:0000313" key="14">
    <source>
        <dbReference type="Proteomes" id="UP000095300"/>
    </source>
</evidence>
<evidence type="ECO:0000256" key="1">
    <source>
        <dbReference type="ARBA" id="ARBA00004123"/>
    </source>
</evidence>
<dbReference type="PROSITE" id="PS50157">
    <property type="entry name" value="ZINC_FINGER_C2H2_2"/>
    <property type="match status" value="6"/>
</dbReference>
<dbReference type="SMART" id="SM00595">
    <property type="entry name" value="MADF"/>
    <property type="match status" value="2"/>
</dbReference>
<gene>
    <name evidence="13" type="primary">106083845</name>
</gene>
<keyword evidence="2" id="KW-0479">Metal-binding</keyword>
<dbReference type="GO" id="GO:0003677">
    <property type="term" value="F:DNA binding"/>
    <property type="evidence" value="ECO:0007669"/>
    <property type="project" value="UniProtKB-KW"/>
</dbReference>
<keyword evidence="6" id="KW-0805">Transcription regulation</keyword>
<comment type="subcellular location">
    <subcellularLocation>
        <location evidence="1">Nucleus</location>
    </subcellularLocation>
</comment>
<evidence type="ECO:0000259" key="11">
    <source>
        <dbReference type="PROSITE" id="PS50157"/>
    </source>
</evidence>
<dbReference type="FunFam" id="3.30.160.60:FF:000446">
    <property type="entry name" value="Zinc finger protein"/>
    <property type="match status" value="1"/>
</dbReference>
<feature type="domain" description="C2H2-type" evidence="11">
    <location>
        <begin position="526"/>
        <end position="553"/>
    </location>
</feature>
<name>A0A1I8NYN3_STOCA</name>